<dbReference type="Pfam" id="PF11708">
    <property type="entry name" value="Slu7"/>
    <property type="match status" value="1"/>
</dbReference>
<feature type="compositionally biased region" description="Basic and acidic residues" evidence="9">
    <location>
        <begin position="251"/>
        <end position="275"/>
    </location>
</feature>
<evidence type="ECO:0000313" key="11">
    <source>
        <dbReference type="EMBL" id="KAA8630674.1"/>
    </source>
</evidence>
<comment type="similarity">
    <text evidence="2 8">Belongs to the SLU7 family.</text>
</comment>
<comment type="caution">
    <text evidence="11">The sequence shown here is derived from an EMBL/GenBank/DDBJ whole genome shotgun (WGS) entry which is preliminary data.</text>
</comment>
<name>A0A8S8ZJ51_SORMA</name>
<comment type="subcellular location">
    <subcellularLocation>
        <location evidence="1 8">Nucleus</location>
    </subcellularLocation>
</comment>
<evidence type="ECO:0000256" key="1">
    <source>
        <dbReference type="ARBA" id="ARBA00004123"/>
    </source>
</evidence>
<evidence type="ECO:0000256" key="9">
    <source>
        <dbReference type="SAM" id="MobiDB-lite"/>
    </source>
</evidence>
<evidence type="ECO:0000256" key="4">
    <source>
        <dbReference type="ARBA" id="ARBA00022728"/>
    </source>
</evidence>
<comment type="subunit">
    <text evidence="8">Associated with the spliceosome.</text>
</comment>
<evidence type="ECO:0000256" key="7">
    <source>
        <dbReference type="PROSITE-ProRule" id="PRU00047"/>
    </source>
</evidence>
<dbReference type="PANTHER" id="PTHR12942">
    <property type="entry name" value="STEP II SPLICING FACTOR SLU7"/>
    <property type="match status" value="1"/>
</dbReference>
<feature type="region of interest" description="Disordered" evidence="9">
    <location>
        <begin position="61"/>
        <end position="91"/>
    </location>
</feature>
<dbReference type="PROSITE" id="PS50158">
    <property type="entry name" value="ZF_CCHC"/>
    <property type="match status" value="1"/>
</dbReference>
<keyword evidence="7" id="KW-0863">Zinc-finger</keyword>
<keyword evidence="5 8" id="KW-0508">mRNA splicing</keyword>
<organism evidence="11 12">
    <name type="scientific">Sordaria macrospora</name>
    <dbReference type="NCBI Taxonomy" id="5147"/>
    <lineage>
        <taxon>Eukaryota</taxon>
        <taxon>Fungi</taxon>
        <taxon>Dikarya</taxon>
        <taxon>Ascomycota</taxon>
        <taxon>Pezizomycotina</taxon>
        <taxon>Sordariomycetes</taxon>
        <taxon>Sordariomycetidae</taxon>
        <taxon>Sordariales</taxon>
        <taxon>Sordariaceae</taxon>
        <taxon>Sordaria</taxon>
    </lineage>
</organism>
<keyword evidence="6 8" id="KW-0539">Nucleus</keyword>
<evidence type="ECO:0000256" key="5">
    <source>
        <dbReference type="ARBA" id="ARBA00023187"/>
    </source>
</evidence>
<sequence>MDAACLPQNSDPTTTLSKTTYLESWDQQPFSSSTPTPGQLSTCTFFLQSCQATSSIITIIMPPPPPNRREQQQAMAAPSSADKSETGAGAARKEDNIYIPSYISKQPFYVSGLDNEEGDSLLHQRARQQEEDKAAQAAALLARGKKAGPARTKWVKGACENCGAMGHKKKDCLERPRKFGAKVTGKDIQADRIVRDVNLGYEAKRDVYSAYDPKQYMEVVEEYNMMEEARKALQGGDKKSPDGEGGEGAEDDKSGFKYDEESDMGRDRATTKQSMRIREDTAKYLLNLDSDSAKYNPKKRALVDAGAIADKSAALFAEESFLRASGEAAEFEKAQRYAWEAQERSGDTSLHLQANPTAGEILRKKESEEREAKRRKRVEELASQYGTNPVIPDALRETIKENEAFVEYDEAGLIKGAPKKVGKSKYPEDVYINNHTSVWGSWWSDLRWGYACCHQFVKNSYCTGEAGIAASEKADAWDK</sequence>
<keyword evidence="4 8" id="KW-0747">Spliceosome</keyword>
<dbReference type="AlphaFoldDB" id="A0A8S8ZJ51"/>
<protein>
    <recommendedName>
        <fullName evidence="8">Pre-mRNA-splicing factor SLU7</fullName>
    </recommendedName>
</protein>
<evidence type="ECO:0000259" key="10">
    <source>
        <dbReference type="PROSITE" id="PS50158"/>
    </source>
</evidence>
<dbReference type="PANTHER" id="PTHR12942:SF2">
    <property type="entry name" value="PRE-MRNA-SPLICING FACTOR SLU7"/>
    <property type="match status" value="1"/>
</dbReference>
<feature type="domain" description="CCHC-type" evidence="10">
    <location>
        <begin position="159"/>
        <end position="172"/>
    </location>
</feature>
<dbReference type="InterPro" id="IPR021715">
    <property type="entry name" value="Slu7_dom"/>
</dbReference>
<dbReference type="EMBL" id="NMPR01000097">
    <property type="protein sequence ID" value="KAA8630674.1"/>
    <property type="molecule type" value="Genomic_DNA"/>
</dbReference>
<keyword evidence="3 8" id="KW-0507">mRNA processing</keyword>
<evidence type="ECO:0000256" key="2">
    <source>
        <dbReference type="ARBA" id="ARBA00007203"/>
    </source>
</evidence>
<dbReference type="Proteomes" id="UP000433876">
    <property type="component" value="Unassembled WGS sequence"/>
</dbReference>
<evidence type="ECO:0000256" key="6">
    <source>
        <dbReference type="ARBA" id="ARBA00023242"/>
    </source>
</evidence>
<evidence type="ECO:0000256" key="8">
    <source>
        <dbReference type="RuleBase" id="RU367071"/>
    </source>
</evidence>
<dbReference type="GO" id="GO:0000398">
    <property type="term" value="P:mRNA splicing, via spliceosome"/>
    <property type="evidence" value="ECO:0007669"/>
    <property type="project" value="UniProtKB-UniRule"/>
</dbReference>
<proteinExistence type="inferred from homology"/>
<keyword evidence="7" id="KW-0479">Metal-binding</keyword>
<dbReference type="InterPro" id="IPR001878">
    <property type="entry name" value="Znf_CCHC"/>
</dbReference>
<dbReference type="GO" id="GO:0030628">
    <property type="term" value="F:pre-mRNA 3'-splice site binding"/>
    <property type="evidence" value="ECO:0007669"/>
    <property type="project" value="UniProtKB-UniRule"/>
</dbReference>
<feature type="compositionally biased region" description="Basic and acidic residues" evidence="9">
    <location>
        <begin position="231"/>
        <end position="242"/>
    </location>
</feature>
<keyword evidence="7" id="KW-0862">Zinc</keyword>
<feature type="region of interest" description="Disordered" evidence="9">
    <location>
        <begin position="231"/>
        <end position="275"/>
    </location>
</feature>
<comment type="function">
    <text evidence="8">Involved in pre-mRNA splicing.</text>
</comment>
<reference evidence="11 12" key="1">
    <citation type="submission" date="2017-07" db="EMBL/GenBank/DDBJ databases">
        <title>Genome sequence of the Sordaria macrospora wild type strain R19027.</title>
        <authorList>
            <person name="Nowrousian M."/>
            <person name="Teichert I."/>
            <person name="Kueck U."/>
        </authorList>
    </citation>
    <scope>NUCLEOTIDE SEQUENCE [LARGE SCALE GENOMIC DNA]</scope>
    <source>
        <strain evidence="11 12">R19027</strain>
        <tissue evidence="11">Mycelium</tissue>
    </source>
</reference>
<evidence type="ECO:0000256" key="3">
    <source>
        <dbReference type="ARBA" id="ARBA00022664"/>
    </source>
</evidence>
<evidence type="ECO:0000313" key="12">
    <source>
        <dbReference type="Proteomes" id="UP000433876"/>
    </source>
</evidence>
<dbReference type="InterPro" id="IPR039974">
    <property type="entry name" value="Splicing_factor_SLU7"/>
</dbReference>
<gene>
    <name evidence="11" type="ORF">SMACR_05395</name>
</gene>
<dbReference type="GO" id="GO:0005681">
    <property type="term" value="C:spliceosomal complex"/>
    <property type="evidence" value="ECO:0007669"/>
    <property type="project" value="UniProtKB-UniRule"/>
</dbReference>
<accession>A0A8S8ZJ51</accession>
<dbReference type="GO" id="GO:0008270">
    <property type="term" value="F:zinc ion binding"/>
    <property type="evidence" value="ECO:0007669"/>
    <property type="project" value="UniProtKB-KW"/>
</dbReference>
<dbReference type="VEuPathDB" id="FungiDB:SMAC_05395"/>